<organism evidence="4 5">
    <name type="scientific">Slackia exigua (strain ATCC 700122 / DSM 15923 / CIP 105133 / JCM 11022 / KCTC 5966 / S-7)</name>
    <dbReference type="NCBI Taxonomy" id="649764"/>
    <lineage>
        <taxon>Bacteria</taxon>
        <taxon>Bacillati</taxon>
        <taxon>Actinomycetota</taxon>
        <taxon>Coriobacteriia</taxon>
        <taxon>Eggerthellales</taxon>
        <taxon>Eggerthellaceae</taxon>
        <taxon>Slackia</taxon>
    </lineage>
</organism>
<keyword evidence="2" id="KW-0812">Transmembrane</keyword>
<dbReference type="RefSeq" id="WP_006362125.1">
    <property type="nucleotide sequence ID" value="NZ_GG700630.1"/>
</dbReference>
<keyword evidence="5" id="KW-1185">Reference proteome</keyword>
<feature type="compositionally biased region" description="Low complexity" evidence="1">
    <location>
        <begin position="97"/>
        <end position="167"/>
    </location>
</feature>
<dbReference type="EMBL" id="ACUX02000006">
    <property type="protein sequence ID" value="EEZ61532.1"/>
    <property type="molecule type" value="Genomic_DNA"/>
</dbReference>
<keyword evidence="2" id="KW-0472">Membrane</keyword>
<reference evidence="4" key="1">
    <citation type="submission" date="2009-10" db="EMBL/GenBank/DDBJ databases">
        <authorList>
            <person name="Weinstock G."/>
            <person name="Sodergren E."/>
            <person name="Clifton S."/>
            <person name="Fulton L."/>
            <person name="Fulton B."/>
            <person name="Courtney L."/>
            <person name="Fronick C."/>
            <person name="Harrison M."/>
            <person name="Strong C."/>
            <person name="Farmer C."/>
            <person name="Delahaunty K."/>
            <person name="Markovic C."/>
            <person name="Hall O."/>
            <person name="Minx P."/>
            <person name="Tomlinson C."/>
            <person name="Mitreva M."/>
            <person name="Nelson J."/>
            <person name="Hou S."/>
            <person name="Wollam A."/>
            <person name="Pepin K.H."/>
            <person name="Johnson M."/>
            <person name="Bhonagiri V."/>
            <person name="Nash W.E."/>
            <person name="Warren W."/>
            <person name="Chinwalla A."/>
            <person name="Mardis E.R."/>
            <person name="Wilson R.K."/>
        </authorList>
    </citation>
    <scope>NUCLEOTIDE SEQUENCE [LARGE SCALE GENOMIC DNA]</scope>
    <source>
        <strain evidence="4">ATCC 700122</strain>
    </source>
</reference>
<dbReference type="GeneID" id="85007442"/>
<dbReference type="Proteomes" id="UP000006001">
    <property type="component" value="Unassembled WGS sequence"/>
</dbReference>
<feature type="compositionally biased region" description="Basic and acidic residues" evidence="1">
    <location>
        <begin position="20"/>
        <end position="31"/>
    </location>
</feature>
<accession>D0WGB9</accession>
<dbReference type="Pfam" id="PF14478">
    <property type="entry name" value="DUF4430"/>
    <property type="match status" value="1"/>
</dbReference>
<dbReference type="eggNOG" id="ENOG5033AEP">
    <property type="taxonomic scope" value="Bacteria"/>
</dbReference>
<feature type="region of interest" description="Disordered" evidence="1">
    <location>
        <begin position="85"/>
        <end position="174"/>
    </location>
</feature>
<feature type="region of interest" description="Disordered" evidence="1">
    <location>
        <begin position="1"/>
        <end position="31"/>
    </location>
</feature>
<feature type="domain" description="Transcobalamin-like C-terminal" evidence="3">
    <location>
        <begin position="202"/>
        <end position="272"/>
    </location>
</feature>
<protein>
    <recommendedName>
        <fullName evidence="3">Transcobalamin-like C-terminal domain-containing protein</fullName>
    </recommendedName>
</protein>
<keyword evidence="2" id="KW-1133">Transmembrane helix</keyword>
<dbReference type="HOGENOM" id="CLU_1011560_0_0_11"/>
<comment type="caution">
    <text evidence="4">The sequence shown here is derived from an EMBL/GenBank/DDBJ whole genome shotgun (WGS) entry which is preliminary data.</text>
</comment>
<evidence type="ECO:0000313" key="5">
    <source>
        <dbReference type="Proteomes" id="UP000006001"/>
    </source>
</evidence>
<name>D0WGB9_SLAES</name>
<dbReference type="InterPro" id="IPR027954">
    <property type="entry name" value="Transcobalamin-like_C"/>
</dbReference>
<dbReference type="OrthoDB" id="9004184at2"/>
<evidence type="ECO:0000259" key="3">
    <source>
        <dbReference type="Pfam" id="PF14478"/>
    </source>
</evidence>
<gene>
    <name evidence="4" type="ORF">HMPREF0762_00870</name>
</gene>
<feature type="transmembrane region" description="Helical" evidence="2">
    <location>
        <begin position="38"/>
        <end position="60"/>
    </location>
</feature>
<evidence type="ECO:0000313" key="4">
    <source>
        <dbReference type="EMBL" id="EEZ61532.1"/>
    </source>
</evidence>
<proteinExistence type="predicted"/>
<evidence type="ECO:0000256" key="1">
    <source>
        <dbReference type="SAM" id="MobiDB-lite"/>
    </source>
</evidence>
<evidence type="ECO:0000256" key="2">
    <source>
        <dbReference type="SAM" id="Phobius"/>
    </source>
</evidence>
<dbReference type="AlphaFoldDB" id="D0WGB9"/>
<dbReference type="Gene3D" id="2.170.130.30">
    <property type="match status" value="1"/>
</dbReference>
<dbReference type="STRING" id="649764.HMPREF0762_00870"/>
<sequence length="275" mass="26895">MVDKDERIAPLGSAGGAFDPTEKRRASERGRASYRAPYPLIALLALASAALIATSSWALVHSGIPADDGLFATVLGEGSLSQADGAEASALDRDDAGASASDESGAAAADASSGSAAPSGTDSASQAKASSDAGSSSSAASPDEAGGSSSADAGSSPSEPSSSSSEDAAGKRDRTITVTCSIDSSAADGSVGGSATLTFEKGATAYDALVATNGNVNAVSTSMGLYVSAIGGLAEKEYGATSGWTYYVNGSFPSYSAGNYVLSDGDAVSWVYVTG</sequence>